<feature type="domain" description="NAD-specific glutamate dehydrogenase C-terminal" evidence="1">
    <location>
        <begin position="1"/>
        <end position="43"/>
    </location>
</feature>
<dbReference type="PATRIC" id="fig|1359184.3.peg.2851"/>
<name>A0A0F3M806_ORITS</name>
<gene>
    <name evidence="2" type="ORF">OTSGILL_2798</name>
</gene>
<feature type="non-terminal residue" evidence="2">
    <location>
        <position position="1"/>
    </location>
</feature>
<accession>A0A0F3M806</accession>
<dbReference type="Pfam" id="PF21074">
    <property type="entry name" value="GDH_C"/>
    <property type="match status" value="1"/>
</dbReference>
<evidence type="ECO:0000313" key="2">
    <source>
        <dbReference type="EMBL" id="KJV50724.1"/>
    </source>
</evidence>
<reference evidence="2 3" key="1">
    <citation type="submission" date="2015-02" db="EMBL/GenBank/DDBJ databases">
        <title>Genome Sequencing of Rickettsiales.</title>
        <authorList>
            <person name="Daugherty S.C."/>
            <person name="Su Q."/>
            <person name="Abolude K."/>
            <person name="Beier-Sexton M."/>
            <person name="Carlyon J.A."/>
            <person name="Carter R."/>
            <person name="Day N.P."/>
            <person name="Dumler S.J."/>
            <person name="Dyachenko V."/>
            <person name="Godinez A."/>
            <person name="Kurtti T.J."/>
            <person name="Lichay M."/>
            <person name="Mullins K.E."/>
            <person name="Ott S."/>
            <person name="Pappas-Brown V."/>
            <person name="Paris D.H."/>
            <person name="Patel P."/>
            <person name="Richards A.L."/>
            <person name="Sadzewicz L."/>
            <person name="Sears K."/>
            <person name="Seidman D."/>
            <person name="Sengamalay N."/>
            <person name="Stenos J."/>
            <person name="Tallon L.J."/>
            <person name="Vincent G."/>
            <person name="Fraser C.M."/>
            <person name="Munderloh U."/>
            <person name="Dunning-Hotopp J.C."/>
        </authorList>
    </citation>
    <scope>NUCLEOTIDE SEQUENCE [LARGE SCALE GENOMIC DNA]</scope>
    <source>
        <strain evidence="2 3">Gilliam</strain>
    </source>
</reference>
<protein>
    <recommendedName>
        <fullName evidence="1">NAD-specific glutamate dehydrogenase C-terminal domain-containing protein</fullName>
    </recommendedName>
</protein>
<dbReference type="Proteomes" id="UP000033769">
    <property type="component" value="Unassembled WGS sequence"/>
</dbReference>
<evidence type="ECO:0000313" key="3">
    <source>
        <dbReference type="Proteomes" id="UP000033769"/>
    </source>
</evidence>
<evidence type="ECO:0000259" key="1">
    <source>
        <dbReference type="Pfam" id="PF21074"/>
    </source>
</evidence>
<dbReference type="EMBL" id="LANO01000067">
    <property type="protein sequence ID" value="KJV50724.1"/>
    <property type="molecule type" value="Genomic_DNA"/>
</dbReference>
<dbReference type="InterPro" id="IPR048381">
    <property type="entry name" value="GDH_C"/>
</dbReference>
<comment type="caution">
    <text evidence="2">The sequence shown here is derived from an EMBL/GenBank/DDBJ whole genome shotgun (WGS) entry which is preliminary data.</text>
</comment>
<proteinExistence type="predicted"/>
<sequence>VGEALSLYWLRKCCDQLISDHYWNRLAIRSLKEDLYNKQRRLLSCNNYNKTTVNI</sequence>
<dbReference type="AlphaFoldDB" id="A0A0F3M806"/>
<organism evidence="2 3">
    <name type="scientific">Orientia tsutsugamushi str. Gilliam</name>
    <dbReference type="NCBI Taxonomy" id="1359184"/>
    <lineage>
        <taxon>Bacteria</taxon>
        <taxon>Pseudomonadati</taxon>
        <taxon>Pseudomonadota</taxon>
        <taxon>Alphaproteobacteria</taxon>
        <taxon>Rickettsiales</taxon>
        <taxon>Rickettsiaceae</taxon>
        <taxon>Rickettsieae</taxon>
        <taxon>Orientia</taxon>
    </lineage>
</organism>